<dbReference type="AlphaFoldDB" id="A0A1S3IMC7"/>
<dbReference type="Proteomes" id="UP000085678">
    <property type="component" value="Unplaced"/>
</dbReference>
<dbReference type="InParanoid" id="A0A1S3IMC7"/>
<dbReference type="GeneID" id="106165128"/>
<dbReference type="GO" id="GO:0006888">
    <property type="term" value="P:endoplasmic reticulum to Golgi vesicle-mediated transport"/>
    <property type="evidence" value="ECO:0007669"/>
    <property type="project" value="TreeGrafter"/>
</dbReference>
<dbReference type="RefSeq" id="XP_013398684.1">
    <property type="nucleotide sequence ID" value="XM_013543230.2"/>
</dbReference>
<dbReference type="Gene3D" id="3.40.50.150">
    <property type="entry name" value="Vaccinia Virus protein VP39"/>
    <property type="match status" value="1"/>
</dbReference>
<dbReference type="InterPro" id="IPR053202">
    <property type="entry name" value="EGF_Rcpt_Signaling_Reg"/>
</dbReference>
<dbReference type="PANTHER" id="PTHR34009:SF2">
    <property type="entry name" value="PROTEIN STAR"/>
    <property type="match status" value="1"/>
</dbReference>
<gene>
    <name evidence="3" type="primary">LOC106165128</name>
</gene>
<dbReference type="GO" id="GO:0016197">
    <property type="term" value="P:endosomal transport"/>
    <property type="evidence" value="ECO:0007669"/>
    <property type="project" value="TreeGrafter"/>
</dbReference>
<evidence type="ECO:0000313" key="2">
    <source>
        <dbReference type="Proteomes" id="UP000085678"/>
    </source>
</evidence>
<dbReference type="Pfam" id="PF05050">
    <property type="entry name" value="Methyltransf_21"/>
    <property type="match status" value="1"/>
</dbReference>
<keyword evidence="2" id="KW-1185">Reference proteome</keyword>
<dbReference type="GO" id="GO:0005789">
    <property type="term" value="C:endoplasmic reticulum membrane"/>
    <property type="evidence" value="ECO:0007669"/>
    <property type="project" value="TreeGrafter"/>
</dbReference>
<organism evidence="2 3">
    <name type="scientific">Lingula anatina</name>
    <name type="common">Brachiopod</name>
    <name type="synonym">Lingula unguis</name>
    <dbReference type="NCBI Taxonomy" id="7574"/>
    <lineage>
        <taxon>Eukaryota</taxon>
        <taxon>Metazoa</taxon>
        <taxon>Spiralia</taxon>
        <taxon>Lophotrochozoa</taxon>
        <taxon>Brachiopoda</taxon>
        <taxon>Linguliformea</taxon>
        <taxon>Lingulata</taxon>
        <taxon>Lingulida</taxon>
        <taxon>Linguloidea</taxon>
        <taxon>Lingulidae</taxon>
        <taxon>Lingula</taxon>
    </lineage>
</organism>
<reference evidence="3" key="2">
    <citation type="submission" date="2025-08" db="UniProtKB">
        <authorList>
            <consortium name="RefSeq"/>
        </authorList>
    </citation>
    <scope>IDENTIFICATION</scope>
</reference>
<proteinExistence type="predicted"/>
<dbReference type="KEGG" id="lak:106165128"/>
<accession>A0A1S3IMC7</accession>
<dbReference type="GO" id="GO:0005886">
    <property type="term" value="C:plasma membrane"/>
    <property type="evidence" value="ECO:0007669"/>
    <property type="project" value="TreeGrafter"/>
</dbReference>
<dbReference type="OrthoDB" id="6381097at2759"/>
<dbReference type="GO" id="GO:0005794">
    <property type="term" value="C:Golgi apparatus"/>
    <property type="evidence" value="ECO:0007669"/>
    <property type="project" value="TreeGrafter"/>
</dbReference>
<dbReference type="GO" id="GO:0031902">
    <property type="term" value="C:late endosome membrane"/>
    <property type="evidence" value="ECO:0007669"/>
    <property type="project" value="TreeGrafter"/>
</dbReference>
<evidence type="ECO:0000313" key="3">
    <source>
        <dbReference type="RefSeq" id="XP_013398684.1"/>
    </source>
</evidence>
<dbReference type="InterPro" id="IPR029063">
    <property type="entry name" value="SAM-dependent_MTases_sf"/>
</dbReference>
<feature type="domain" description="Methyltransferase FkbM" evidence="1">
    <location>
        <begin position="126"/>
        <end position="265"/>
    </location>
</feature>
<dbReference type="InterPro" id="IPR006342">
    <property type="entry name" value="FkbM_mtfrase"/>
</dbReference>
<sequence length="310" mass="34538">MMKPRTALIVALAAAALIGSAWFLNRDRVKEEEPKKAESEPKLVRDAKDEDAFANAGLFKRLGTGNMDPVEPELLAHLRKRWIFAPSDLPYNLVRPSVESWAQIGQSQLVDKILKQRRNGFYVESGAFDGEDHSNSLFFEKSRDWKGLLIEPDPWTFEALIQKNRKAYVVNTCIAIGKSPERTEFTFASELGGIAKKSAAVPKAEAGSVRGTGRIQCFPILSLLAAVGQTHVDYFSLDVEGAEIEILKSFPWSQVTVDVWTIEYAVHGGGAGTPEREKEIREIFKKTDLYKEGTILGGQDIVFVRKDVPQ</sequence>
<evidence type="ECO:0000259" key="1">
    <source>
        <dbReference type="Pfam" id="PF05050"/>
    </source>
</evidence>
<dbReference type="SUPFAM" id="SSF53335">
    <property type="entry name" value="S-adenosyl-L-methionine-dependent methyltransferases"/>
    <property type="match status" value="1"/>
</dbReference>
<name>A0A1S3IMC7_LINAN</name>
<protein>
    <submittedName>
        <fullName evidence="3">Uncharacterized protein LOC106165128</fullName>
    </submittedName>
</protein>
<reference evidence="3" key="1">
    <citation type="journal article" date="2015" name="Nat. Commun.">
        <title>The Lingula genome provides insights into brachiopod evolution and the origin of phosphate biomineralization.</title>
        <authorList>
            <person name="Luo Y.J."/>
            <person name="Takeuchi T."/>
            <person name="Koyanagi R."/>
            <person name="Yamada L."/>
            <person name="Kanda M."/>
            <person name="Khalturina M."/>
            <person name="Fujie M."/>
            <person name="Yamasaki S.I."/>
            <person name="Endo K."/>
            <person name="Satoh N."/>
        </authorList>
    </citation>
    <scope>NUCLEOTIDE SEQUENCE</scope>
</reference>
<dbReference type="PANTHER" id="PTHR34009">
    <property type="entry name" value="PROTEIN STAR"/>
    <property type="match status" value="1"/>
</dbReference>